<organism evidence="2 3">
    <name type="scientific">Triticum turgidum subsp. durum</name>
    <name type="common">Durum wheat</name>
    <name type="synonym">Triticum durum</name>
    <dbReference type="NCBI Taxonomy" id="4567"/>
    <lineage>
        <taxon>Eukaryota</taxon>
        <taxon>Viridiplantae</taxon>
        <taxon>Streptophyta</taxon>
        <taxon>Embryophyta</taxon>
        <taxon>Tracheophyta</taxon>
        <taxon>Spermatophyta</taxon>
        <taxon>Magnoliopsida</taxon>
        <taxon>Liliopsida</taxon>
        <taxon>Poales</taxon>
        <taxon>Poaceae</taxon>
        <taxon>BOP clade</taxon>
        <taxon>Pooideae</taxon>
        <taxon>Triticodae</taxon>
        <taxon>Triticeae</taxon>
        <taxon>Triticinae</taxon>
        <taxon>Triticum</taxon>
    </lineage>
</organism>
<gene>
    <name evidence="2" type="ORF">TRITD_4Bv1G167570</name>
</gene>
<reference evidence="2 3" key="1">
    <citation type="submission" date="2017-09" db="EMBL/GenBank/DDBJ databases">
        <authorList>
            <consortium name="International Durum Wheat Genome Sequencing Consortium (IDWGSC)"/>
            <person name="Milanesi L."/>
        </authorList>
    </citation>
    <scope>NUCLEOTIDE SEQUENCE [LARGE SCALE GENOMIC DNA]</scope>
    <source>
        <strain evidence="3">cv. Svevo</strain>
    </source>
</reference>
<proteinExistence type="predicted"/>
<keyword evidence="1" id="KW-1133">Transmembrane helix</keyword>
<evidence type="ECO:0000313" key="2">
    <source>
        <dbReference type="EMBL" id="VAI09255.1"/>
    </source>
</evidence>
<protein>
    <submittedName>
        <fullName evidence="2">Uncharacterized protein</fullName>
    </submittedName>
</protein>
<dbReference type="EMBL" id="LT934118">
    <property type="protein sequence ID" value="VAI09255.1"/>
    <property type="molecule type" value="Genomic_DNA"/>
</dbReference>
<evidence type="ECO:0000313" key="3">
    <source>
        <dbReference type="Proteomes" id="UP000324705"/>
    </source>
</evidence>
<dbReference type="Gramene" id="TRITD4Bv1G167570.1">
    <property type="protein sequence ID" value="TRITD4Bv1G167570.1"/>
    <property type="gene ID" value="TRITD4Bv1G167570"/>
</dbReference>
<sequence>MIWTFHSSLCYFLTLIDLLICHSRILLFLLEPILSILHLAEFMTNRLHAGFLLFRFRRWTFEQNHILETACIIIEGKLTNRTE</sequence>
<feature type="transmembrane region" description="Helical" evidence="1">
    <location>
        <begin position="9"/>
        <end position="30"/>
    </location>
</feature>
<keyword evidence="1" id="KW-0812">Transmembrane</keyword>
<dbReference type="AlphaFoldDB" id="A0A9R0TBF6"/>
<dbReference type="Proteomes" id="UP000324705">
    <property type="component" value="Chromosome 4B"/>
</dbReference>
<accession>A0A9R0TBF6</accession>
<name>A0A9R0TBF6_TRITD</name>
<keyword evidence="3" id="KW-1185">Reference proteome</keyword>
<keyword evidence="1" id="KW-0472">Membrane</keyword>
<evidence type="ECO:0000256" key="1">
    <source>
        <dbReference type="SAM" id="Phobius"/>
    </source>
</evidence>